<gene>
    <name evidence="1" type="ORF">DFH08DRAFT_614523</name>
</gene>
<evidence type="ECO:0000313" key="1">
    <source>
        <dbReference type="EMBL" id="KAJ7342948.1"/>
    </source>
</evidence>
<dbReference type="AlphaFoldDB" id="A0AAD6ZWJ8"/>
<proteinExistence type="predicted"/>
<sequence length="93" mass="10519">CRTGLGCCYTGEHFQRSNETIKKCFRKMVFTFSGGAFYSTYVTLPTSWDPPASYLRNNPKFWPFFDNGLGAMDGSHIACTASKTDRSNARNRK</sequence>
<accession>A0AAD6ZWJ8</accession>
<keyword evidence="2" id="KW-1185">Reference proteome</keyword>
<protein>
    <recommendedName>
        <fullName evidence="3">DDE Tnp4 domain-containing protein</fullName>
    </recommendedName>
</protein>
<evidence type="ECO:0000313" key="2">
    <source>
        <dbReference type="Proteomes" id="UP001218218"/>
    </source>
</evidence>
<organism evidence="1 2">
    <name type="scientific">Mycena albidolilacea</name>
    <dbReference type="NCBI Taxonomy" id="1033008"/>
    <lineage>
        <taxon>Eukaryota</taxon>
        <taxon>Fungi</taxon>
        <taxon>Dikarya</taxon>
        <taxon>Basidiomycota</taxon>
        <taxon>Agaricomycotina</taxon>
        <taxon>Agaricomycetes</taxon>
        <taxon>Agaricomycetidae</taxon>
        <taxon>Agaricales</taxon>
        <taxon>Marasmiineae</taxon>
        <taxon>Mycenaceae</taxon>
        <taxon>Mycena</taxon>
    </lineage>
</organism>
<feature type="non-terminal residue" evidence="1">
    <location>
        <position position="1"/>
    </location>
</feature>
<reference evidence="1" key="1">
    <citation type="submission" date="2023-03" db="EMBL/GenBank/DDBJ databases">
        <title>Massive genome expansion in bonnet fungi (Mycena s.s.) driven by repeated elements and novel gene families across ecological guilds.</title>
        <authorList>
            <consortium name="Lawrence Berkeley National Laboratory"/>
            <person name="Harder C.B."/>
            <person name="Miyauchi S."/>
            <person name="Viragh M."/>
            <person name="Kuo A."/>
            <person name="Thoen E."/>
            <person name="Andreopoulos B."/>
            <person name="Lu D."/>
            <person name="Skrede I."/>
            <person name="Drula E."/>
            <person name="Henrissat B."/>
            <person name="Morin E."/>
            <person name="Kohler A."/>
            <person name="Barry K."/>
            <person name="LaButti K."/>
            <person name="Morin E."/>
            <person name="Salamov A."/>
            <person name="Lipzen A."/>
            <person name="Mereny Z."/>
            <person name="Hegedus B."/>
            <person name="Baldrian P."/>
            <person name="Stursova M."/>
            <person name="Weitz H."/>
            <person name="Taylor A."/>
            <person name="Grigoriev I.V."/>
            <person name="Nagy L.G."/>
            <person name="Martin F."/>
            <person name="Kauserud H."/>
        </authorList>
    </citation>
    <scope>NUCLEOTIDE SEQUENCE</scope>
    <source>
        <strain evidence="1">CBHHK002</strain>
    </source>
</reference>
<name>A0AAD6ZWJ8_9AGAR</name>
<feature type="non-terminal residue" evidence="1">
    <location>
        <position position="93"/>
    </location>
</feature>
<comment type="caution">
    <text evidence="1">The sequence shown here is derived from an EMBL/GenBank/DDBJ whole genome shotgun (WGS) entry which is preliminary data.</text>
</comment>
<evidence type="ECO:0008006" key="3">
    <source>
        <dbReference type="Google" id="ProtNLM"/>
    </source>
</evidence>
<dbReference type="Proteomes" id="UP001218218">
    <property type="component" value="Unassembled WGS sequence"/>
</dbReference>
<dbReference type="EMBL" id="JARIHO010000024">
    <property type="protein sequence ID" value="KAJ7342948.1"/>
    <property type="molecule type" value="Genomic_DNA"/>
</dbReference>